<accession>A0ABP7ANR1</accession>
<dbReference type="RefSeq" id="WP_344808714.1">
    <property type="nucleotide sequence ID" value="NZ_BAABAB010000044.1"/>
</dbReference>
<organism evidence="1 2">
    <name type="scientific">Microlunatus ginsengisoli</name>
    <dbReference type="NCBI Taxonomy" id="363863"/>
    <lineage>
        <taxon>Bacteria</taxon>
        <taxon>Bacillati</taxon>
        <taxon>Actinomycetota</taxon>
        <taxon>Actinomycetes</taxon>
        <taxon>Propionibacteriales</taxon>
        <taxon>Propionibacteriaceae</taxon>
        <taxon>Microlunatus</taxon>
    </lineage>
</organism>
<keyword evidence="2" id="KW-1185">Reference proteome</keyword>
<evidence type="ECO:0000313" key="2">
    <source>
        <dbReference type="Proteomes" id="UP001501490"/>
    </source>
</evidence>
<protein>
    <recommendedName>
        <fullName evidence="3">PE family protein</fullName>
    </recommendedName>
</protein>
<name>A0ABP7ANR1_9ACTN</name>
<dbReference type="Proteomes" id="UP001501490">
    <property type="component" value="Unassembled WGS sequence"/>
</dbReference>
<proteinExistence type="predicted"/>
<gene>
    <name evidence="1" type="ORF">GCM10022236_44440</name>
</gene>
<dbReference type="EMBL" id="BAABAB010000044">
    <property type="protein sequence ID" value="GAA3637033.1"/>
    <property type="molecule type" value="Genomic_DNA"/>
</dbReference>
<reference evidence="2" key="1">
    <citation type="journal article" date="2019" name="Int. J. Syst. Evol. Microbiol.">
        <title>The Global Catalogue of Microorganisms (GCM) 10K type strain sequencing project: providing services to taxonomists for standard genome sequencing and annotation.</title>
        <authorList>
            <consortium name="The Broad Institute Genomics Platform"/>
            <consortium name="The Broad Institute Genome Sequencing Center for Infectious Disease"/>
            <person name="Wu L."/>
            <person name="Ma J."/>
        </authorList>
    </citation>
    <scope>NUCLEOTIDE SEQUENCE [LARGE SCALE GENOMIC DNA]</scope>
    <source>
        <strain evidence="2">JCM 16929</strain>
    </source>
</reference>
<sequence length="134" mass="14127">MPDPTSSVLADRLHEHARAAGEHLTGIAADTLPGPTIPAPSLLPILARLEELTDTLDRTLRQLGGSVLLGASVPEVDDYDRHADPGHTAQRAADRLDDAATFAYRTSLMIASAHAQITGLRYAADPDGTVGANR</sequence>
<comment type="caution">
    <text evidence="1">The sequence shown here is derived from an EMBL/GenBank/DDBJ whole genome shotgun (WGS) entry which is preliminary data.</text>
</comment>
<evidence type="ECO:0008006" key="3">
    <source>
        <dbReference type="Google" id="ProtNLM"/>
    </source>
</evidence>
<evidence type="ECO:0000313" key="1">
    <source>
        <dbReference type="EMBL" id="GAA3637033.1"/>
    </source>
</evidence>